<sequence>MGETKQPQDLMQMLEEIGTCMLTTVDAEGRLASRPMGVAHIDEDHRRWFFSRVESEKVDDVVGEGQVNLAFVDDKTWVSVAGSAVARTDEATKAQLWDLGAKAYFADGPEDPDVALIEVRPESAQYWEGPGGAVALVKMATASLANKWGKDSPSMGDQGRVDL</sequence>
<organism evidence="2 3">
    <name type="scientific">Nesterenkonia aerolata</name>
    <dbReference type="NCBI Taxonomy" id="3074079"/>
    <lineage>
        <taxon>Bacteria</taxon>
        <taxon>Bacillati</taxon>
        <taxon>Actinomycetota</taxon>
        <taxon>Actinomycetes</taxon>
        <taxon>Micrococcales</taxon>
        <taxon>Micrococcaceae</taxon>
        <taxon>Nesterenkonia</taxon>
    </lineage>
</organism>
<comment type="caution">
    <text evidence="2">The sequence shown here is derived from an EMBL/GenBank/DDBJ whole genome shotgun (WGS) entry which is preliminary data.</text>
</comment>
<reference evidence="2 3" key="1">
    <citation type="submission" date="2023-09" db="EMBL/GenBank/DDBJ databases">
        <title>Description of three actinobacteria isolated from air of manufacturing shop in a pharmaceutical factory.</title>
        <authorList>
            <person name="Zhang D.-F."/>
        </authorList>
    </citation>
    <scope>NUCLEOTIDE SEQUENCE [LARGE SCALE GENOMIC DNA]</scope>
    <source>
        <strain evidence="2 3">LY-0111</strain>
    </source>
</reference>
<protein>
    <submittedName>
        <fullName evidence="2">Pyridoxamine 5'-phosphate oxidase family protein</fullName>
    </submittedName>
</protein>
<dbReference type="Pfam" id="PF16242">
    <property type="entry name" value="Pyrid_ox_like"/>
    <property type="match status" value="1"/>
</dbReference>
<proteinExistence type="predicted"/>
<accession>A0ABU2DSE6</accession>
<feature type="domain" description="General stress protein FMN-binding split barrel" evidence="1">
    <location>
        <begin position="8"/>
        <end position="144"/>
    </location>
</feature>
<dbReference type="Proteomes" id="UP001251870">
    <property type="component" value="Unassembled WGS sequence"/>
</dbReference>
<dbReference type="InterPro" id="IPR012349">
    <property type="entry name" value="Split_barrel_FMN-bd"/>
</dbReference>
<dbReference type="InterPro" id="IPR038725">
    <property type="entry name" value="YdaG_split_barrel_FMN-bd"/>
</dbReference>
<gene>
    <name evidence="2" type="ORF">RIL96_07580</name>
</gene>
<dbReference type="InterPro" id="IPR052917">
    <property type="entry name" value="Stress-Dev_Protein"/>
</dbReference>
<evidence type="ECO:0000313" key="3">
    <source>
        <dbReference type="Proteomes" id="UP001251870"/>
    </source>
</evidence>
<evidence type="ECO:0000259" key="1">
    <source>
        <dbReference type="Pfam" id="PF16242"/>
    </source>
</evidence>
<dbReference type="RefSeq" id="WP_310548418.1">
    <property type="nucleotide sequence ID" value="NZ_JAVKGR010000007.1"/>
</dbReference>
<name>A0ABU2DSE6_9MICC</name>
<dbReference type="PANTHER" id="PTHR34818">
    <property type="entry name" value="PROTEIN BLI-3"/>
    <property type="match status" value="1"/>
</dbReference>
<dbReference type="PANTHER" id="PTHR34818:SF1">
    <property type="entry name" value="PROTEIN BLI-3"/>
    <property type="match status" value="1"/>
</dbReference>
<keyword evidence="3" id="KW-1185">Reference proteome</keyword>
<dbReference type="EMBL" id="JAVKGR010000007">
    <property type="protein sequence ID" value="MDR8019427.1"/>
    <property type="molecule type" value="Genomic_DNA"/>
</dbReference>
<dbReference type="SUPFAM" id="SSF50475">
    <property type="entry name" value="FMN-binding split barrel"/>
    <property type="match status" value="1"/>
</dbReference>
<evidence type="ECO:0000313" key="2">
    <source>
        <dbReference type="EMBL" id="MDR8019427.1"/>
    </source>
</evidence>
<dbReference type="Gene3D" id="2.30.110.10">
    <property type="entry name" value="Electron Transport, Fmn-binding Protein, Chain A"/>
    <property type="match status" value="1"/>
</dbReference>